<accession>A0ABU1RQV9</accession>
<dbReference type="InterPro" id="IPR016032">
    <property type="entry name" value="Sig_transdc_resp-reg_C-effctor"/>
</dbReference>
<dbReference type="Pfam" id="PF00486">
    <property type="entry name" value="Trans_reg_C"/>
    <property type="match status" value="1"/>
</dbReference>
<feature type="domain" description="OmpR/PhoB-type" evidence="4">
    <location>
        <begin position="6"/>
        <end position="104"/>
    </location>
</feature>
<dbReference type="Gene3D" id="3.40.50.10070">
    <property type="entry name" value="TolB, N-terminal domain"/>
    <property type="match status" value="1"/>
</dbReference>
<evidence type="ECO:0000256" key="3">
    <source>
        <dbReference type="SAM" id="Phobius"/>
    </source>
</evidence>
<evidence type="ECO:0000256" key="1">
    <source>
        <dbReference type="ARBA" id="ARBA00023125"/>
    </source>
</evidence>
<proteinExistence type="predicted"/>
<dbReference type="EMBL" id="JAVDTT010000002">
    <property type="protein sequence ID" value="MDR6841169.1"/>
    <property type="molecule type" value="Genomic_DNA"/>
</dbReference>
<dbReference type="Proteomes" id="UP001254759">
    <property type="component" value="Unassembled WGS sequence"/>
</dbReference>
<dbReference type="RefSeq" id="WP_310091690.1">
    <property type="nucleotide sequence ID" value="NZ_JAVDTT010000002.1"/>
</dbReference>
<dbReference type="InterPro" id="IPR001867">
    <property type="entry name" value="OmpR/PhoB-type_DNA-bd"/>
</dbReference>
<comment type="caution">
    <text evidence="5">The sequence shown here is derived from an EMBL/GenBank/DDBJ whole genome shotgun (WGS) entry which is preliminary data.</text>
</comment>
<keyword evidence="6" id="KW-1185">Reference proteome</keyword>
<name>A0ABU1RQV9_9GAMM</name>
<evidence type="ECO:0000313" key="6">
    <source>
        <dbReference type="Proteomes" id="UP001254759"/>
    </source>
</evidence>
<keyword evidence="3" id="KW-0812">Transmembrane</keyword>
<dbReference type="SUPFAM" id="SSF46894">
    <property type="entry name" value="C-terminal effector domain of the bipartite response regulators"/>
    <property type="match status" value="1"/>
</dbReference>
<feature type="transmembrane region" description="Helical" evidence="3">
    <location>
        <begin position="142"/>
        <end position="161"/>
    </location>
</feature>
<protein>
    <submittedName>
        <fullName evidence="5">TolB-like protein/DNA-binding winged helix-turn-helix (WHTH) protein</fullName>
    </submittedName>
</protein>
<dbReference type="PROSITE" id="PS51755">
    <property type="entry name" value="OMPR_PHOB"/>
    <property type="match status" value="1"/>
</dbReference>
<dbReference type="Gene3D" id="1.10.10.10">
    <property type="entry name" value="Winged helix-like DNA-binding domain superfamily/Winged helix DNA-binding domain"/>
    <property type="match status" value="1"/>
</dbReference>
<evidence type="ECO:0000313" key="5">
    <source>
        <dbReference type="EMBL" id="MDR6841169.1"/>
    </source>
</evidence>
<organism evidence="5 6">
    <name type="scientific">Pseudoxanthomonas sacheonensis</name>
    <dbReference type="NCBI Taxonomy" id="443615"/>
    <lineage>
        <taxon>Bacteria</taxon>
        <taxon>Pseudomonadati</taxon>
        <taxon>Pseudomonadota</taxon>
        <taxon>Gammaproteobacteria</taxon>
        <taxon>Lysobacterales</taxon>
        <taxon>Lysobacteraceae</taxon>
        <taxon>Pseudoxanthomonas</taxon>
    </lineage>
</organism>
<keyword evidence="3" id="KW-0472">Membrane</keyword>
<dbReference type="CDD" id="cd00383">
    <property type="entry name" value="trans_reg_C"/>
    <property type="match status" value="1"/>
</dbReference>
<feature type="DNA-binding region" description="OmpR/PhoB-type" evidence="2">
    <location>
        <begin position="6"/>
        <end position="104"/>
    </location>
</feature>
<dbReference type="InterPro" id="IPR036388">
    <property type="entry name" value="WH-like_DNA-bd_sf"/>
</dbReference>
<gene>
    <name evidence="5" type="ORF">J2W94_001454</name>
</gene>
<keyword evidence="1 2" id="KW-0238">DNA-binding</keyword>
<keyword evidence="3" id="KW-1133">Transmembrane helix</keyword>
<dbReference type="SMART" id="SM00862">
    <property type="entry name" value="Trans_reg_C"/>
    <property type="match status" value="1"/>
</dbReference>
<evidence type="ECO:0000256" key="2">
    <source>
        <dbReference type="PROSITE-ProRule" id="PRU01091"/>
    </source>
</evidence>
<sequence length="310" mass="32808">MNRTPATALRIGDWDVDPVSGQISRGGESIRVEARSMRLLLCLAERAGEVVGVDELLEQVWPGVIVTSDSVYQAITSLRRLLGDDPKRPTYIATVPRLGYRLIAAVDAATALRVPALAASGGASGLSRDAVPRTSPRPAARALLVGVALIIVAGAISYLLVDHQAATQAGKSAPVVTTMAPAPKSIAVLPFLDLTDAMNEEPFADGMTEELIGKLSKIHGLQVSAPTATFYFKDKQMAVADIAHSLGVTYILDGSVRKSDVALRVSARLVRADSGFVVWSETYDRPLNDKLAVQGDIADEVAAALARLTD</sequence>
<reference evidence="5 6" key="1">
    <citation type="submission" date="2023-07" db="EMBL/GenBank/DDBJ databases">
        <title>Sorghum-associated microbial communities from plants grown in Nebraska, USA.</title>
        <authorList>
            <person name="Schachtman D."/>
        </authorList>
    </citation>
    <scope>NUCLEOTIDE SEQUENCE [LARGE SCALE GENOMIC DNA]</scope>
    <source>
        <strain evidence="5 6">BE107</strain>
    </source>
</reference>
<evidence type="ECO:0000259" key="4">
    <source>
        <dbReference type="PROSITE" id="PS51755"/>
    </source>
</evidence>